<feature type="region of interest" description="Disordered" evidence="1">
    <location>
        <begin position="1"/>
        <end position="27"/>
    </location>
</feature>
<accession>A0A392P6S9</accession>
<evidence type="ECO:0000256" key="1">
    <source>
        <dbReference type="SAM" id="MobiDB-lite"/>
    </source>
</evidence>
<dbReference type="Proteomes" id="UP000265520">
    <property type="component" value="Unassembled WGS sequence"/>
</dbReference>
<proteinExistence type="predicted"/>
<name>A0A392P6S9_9FABA</name>
<dbReference type="AlphaFoldDB" id="A0A392P6S9"/>
<comment type="caution">
    <text evidence="2">The sequence shown here is derived from an EMBL/GenBank/DDBJ whole genome shotgun (WGS) entry which is preliminary data.</text>
</comment>
<evidence type="ECO:0000313" key="2">
    <source>
        <dbReference type="EMBL" id="MCI06555.1"/>
    </source>
</evidence>
<feature type="non-terminal residue" evidence="2">
    <location>
        <position position="1"/>
    </location>
</feature>
<dbReference type="PANTHER" id="PTHR34427">
    <property type="entry name" value="DUF4283 DOMAIN PROTEIN"/>
    <property type="match status" value="1"/>
</dbReference>
<protein>
    <submittedName>
        <fullName evidence="2">Uncharacterized protein</fullName>
    </submittedName>
</protein>
<organism evidence="2 3">
    <name type="scientific">Trifolium medium</name>
    <dbReference type="NCBI Taxonomy" id="97028"/>
    <lineage>
        <taxon>Eukaryota</taxon>
        <taxon>Viridiplantae</taxon>
        <taxon>Streptophyta</taxon>
        <taxon>Embryophyta</taxon>
        <taxon>Tracheophyta</taxon>
        <taxon>Spermatophyta</taxon>
        <taxon>Magnoliopsida</taxon>
        <taxon>eudicotyledons</taxon>
        <taxon>Gunneridae</taxon>
        <taxon>Pentapetalae</taxon>
        <taxon>rosids</taxon>
        <taxon>fabids</taxon>
        <taxon>Fabales</taxon>
        <taxon>Fabaceae</taxon>
        <taxon>Papilionoideae</taxon>
        <taxon>50 kb inversion clade</taxon>
        <taxon>NPAAA clade</taxon>
        <taxon>Hologalegina</taxon>
        <taxon>IRL clade</taxon>
        <taxon>Trifolieae</taxon>
        <taxon>Trifolium</taxon>
    </lineage>
</organism>
<keyword evidence="3" id="KW-1185">Reference proteome</keyword>
<evidence type="ECO:0000313" key="3">
    <source>
        <dbReference type="Proteomes" id="UP000265520"/>
    </source>
</evidence>
<dbReference type="EMBL" id="LXQA010062243">
    <property type="protein sequence ID" value="MCI06555.1"/>
    <property type="molecule type" value="Genomic_DNA"/>
</dbReference>
<sequence>KRNGPVVNGTSKIQQGPHGNGNSKLHSKGHTFKEVVQGGGKILQRNNQNEWIAKVKGKEKSRLTEEEYRAGIMAIEVESKNLKQLEGSYVGTLKEFADVDNIQVTLWLEGFQQIKARPLGLDLILLTSPNRDDIQRAYESNKAWWERRFLSLTPWRPDILPKRRRIWVRLFGVPLHIWSFEGFKKIIWRFGKLMNLDRETSEQTRFDVARAQIEVFIRTLDRTLEWVNLTVTLFRERGSVVWV</sequence>
<reference evidence="2 3" key="1">
    <citation type="journal article" date="2018" name="Front. Plant Sci.">
        <title>Red Clover (Trifolium pratense) and Zigzag Clover (T. medium) - A Picture of Genomic Similarities and Differences.</title>
        <authorList>
            <person name="Dluhosova J."/>
            <person name="Istvanek J."/>
            <person name="Nedelnik J."/>
            <person name="Repkova J."/>
        </authorList>
    </citation>
    <scope>NUCLEOTIDE SEQUENCE [LARGE SCALE GENOMIC DNA]</scope>
    <source>
        <strain evidence="3">cv. 10/8</strain>
        <tissue evidence="2">Leaf</tissue>
    </source>
</reference>
<dbReference type="PANTHER" id="PTHR34427:SF5">
    <property type="entry name" value="DUF4283 DOMAIN-CONTAINING PROTEIN"/>
    <property type="match status" value="1"/>
</dbReference>